<protein>
    <submittedName>
        <fullName evidence="6">Unannotated protein</fullName>
    </submittedName>
</protein>
<dbReference type="PANTHER" id="PTHR43343">
    <property type="entry name" value="PEPTIDASE S12"/>
    <property type="match status" value="1"/>
</dbReference>
<feature type="transmembrane region" description="Helical" evidence="4">
    <location>
        <begin position="34"/>
        <end position="57"/>
    </location>
</feature>
<comment type="similarity">
    <text evidence="1">Belongs to the peptidase S1C family.</text>
</comment>
<keyword evidence="2" id="KW-0645">Protease</keyword>
<dbReference type="SMART" id="SM00228">
    <property type="entry name" value="PDZ"/>
    <property type="match status" value="1"/>
</dbReference>
<organism evidence="6">
    <name type="scientific">freshwater metagenome</name>
    <dbReference type="NCBI Taxonomy" id="449393"/>
    <lineage>
        <taxon>unclassified sequences</taxon>
        <taxon>metagenomes</taxon>
        <taxon>ecological metagenomes</taxon>
    </lineage>
</organism>
<dbReference type="InterPro" id="IPR043504">
    <property type="entry name" value="Peptidase_S1_PA_chymotrypsin"/>
</dbReference>
<dbReference type="Pfam" id="PF13365">
    <property type="entry name" value="Trypsin_2"/>
    <property type="match status" value="1"/>
</dbReference>
<evidence type="ECO:0000256" key="1">
    <source>
        <dbReference type="ARBA" id="ARBA00010541"/>
    </source>
</evidence>
<dbReference type="SUPFAM" id="SSF50494">
    <property type="entry name" value="Trypsin-like serine proteases"/>
    <property type="match status" value="1"/>
</dbReference>
<name>A0A6J5YQZ3_9ZZZZ</name>
<dbReference type="InterPro" id="IPR001478">
    <property type="entry name" value="PDZ"/>
</dbReference>
<keyword evidence="4" id="KW-1133">Transmembrane helix</keyword>
<dbReference type="GO" id="GO:0006508">
    <property type="term" value="P:proteolysis"/>
    <property type="evidence" value="ECO:0007669"/>
    <property type="project" value="UniProtKB-KW"/>
</dbReference>
<accession>A0A6J5YQZ3</accession>
<dbReference type="Gene3D" id="2.30.42.10">
    <property type="match status" value="1"/>
</dbReference>
<dbReference type="EMBL" id="CAESAF010000004">
    <property type="protein sequence ID" value="CAB4330283.1"/>
    <property type="molecule type" value="Genomic_DNA"/>
</dbReference>
<evidence type="ECO:0000259" key="5">
    <source>
        <dbReference type="PROSITE" id="PS50106"/>
    </source>
</evidence>
<dbReference type="AlphaFoldDB" id="A0A6J5YQZ3"/>
<dbReference type="InterPro" id="IPR001940">
    <property type="entry name" value="Peptidase_S1C"/>
</dbReference>
<dbReference type="Pfam" id="PF13180">
    <property type="entry name" value="PDZ_2"/>
    <property type="match status" value="1"/>
</dbReference>
<dbReference type="PRINTS" id="PR00834">
    <property type="entry name" value="PROTEASES2C"/>
</dbReference>
<dbReference type="SUPFAM" id="SSF50156">
    <property type="entry name" value="PDZ domain-like"/>
    <property type="match status" value="1"/>
</dbReference>
<dbReference type="InterPro" id="IPR036034">
    <property type="entry name" value="PDZ_sf"/>
</dbReference>
<dbReference type="InterPro" id="IPR009003">
    <property type="entry name" value="Peptidase_S1_PA"/>
</dbReference>
<sequence length="379" mass="38116">MSNSQPSGAPGTNGPWWIPATKNGKSNLITRSNAILLAFVAGLVGSIFGASSSGSLFGHSINISRTSNSIERAPGSVADIAKRVIPSVVSIEATTKDSGSTGTGFIIESNGYILTNNHVIAEAVTGKGTINVTLNSGQEYTAKVIGRDASYDLAVLKIAVTGLPALQFGDSDKVAVGDSVIAIGSPLGLSGTVTLGIISAKNRAVTAGETGSENSFINALQTDAAINPGNSGGPLVDSTGSVIGVNSAIATLGTSFGSQSGSIGLGFAIPINQARKTADQLIKNGKATYPVLGVSIDMKFDGDGALISKTDKAILPGGPAAKAGLKAGDIITKFDGRTIATAEELIVAIRAKSVGDKVELTYTRNGVSATATVVLNAGK</sequence>
<keyword evidence="3" id="KW-0378">Hydrolase</keyword>
<evidence type="ECO:0000256" key="4">
    <source>
        <dbReference type="SAM" id="Phobius"/>
    </source>
</evidence>
<evidence type="ECO:0000256" key="3">
    <source>
        <dbReference type="ARBA" id="ARBA00022801"/>
    </source>
</evidence>
<dbReference type="InterPro" id="IPR051201">
    <property type="entry name" value="Chloro_Bact_Ser_Proteases"/>
</dbReference>
<reference evidence="6" key="1">
    <citation type="submission" date="2020-05" db="EMBL/GenBank/DDBJ databases">
        <authorList>
            <person name="Chiriac C."/>
            <person name="Salcher M."/>
            <person name="Ghai R."/>
            <person name="Kavagutti S V."/>
        </authorList>
    </citation>
    <scope>NUCLEOTIDE SEQUENCE</scope>
</reference>
<dbReference type="Gene3D" id="2.40.10.10">
    <property type="entry name" value="Trypsin-like serine proteases"/>
    <property type="match status" value="2"/>
</dbReference>
<keyword evidence="4" id="KW-0812">Transmembrane</keyword>
<feature type="domain" description="PDZ" evidence="5">
    <location>
        <begin position="278"/>
        <end position="366"/>
    </location>
</feature>
<dbReference type="PROSITE" id="PS50106">
    <property type="entry name" value="PDZ"/>
    <property type="match status" value="1"/>
</dbReference>
<evidence type="ECO:0000313" key="6">
    <source>
        <dbReference type="EMBL" id="CAB4330283.1"/>
    </source>
</evidence>
<keyword evidence="4" id="KW-0472">Membrane</keyword>
<gene>
    <name evidence="6" type="ORF">UFOPK3574_00108</name>
</gene>
<evidence type="ECO:0000256" key="2">
    <source>
        <dbReference type="ARBA" id="ARBA00022670"/>
    </source>
</evidence>
<dbReference type="PANTHER" id="PTHR43343:SF3">
    <property type="entry name" value="PROTEASE DO-LIKE 8, CHLOROPLASTIC"/>
    <property type="match status" value="1"/>
</dbReference>
<proteinExistence type="inferred from homology"/>
<dbReference type="GO" id="GO:0004252">
    <property type="term" value="F:serine-type endopeptidase activity"/>
    <property type="evidence" value="ECO:0007669"/>
    <property type="project" value="InterPro"/>
</dbReference>